<reference evidence="1 2" key="1">
    <citation type="submission" date="2024-04" db="EMBL/GenBank/DDBJ databases">
        <title>Defined microbial consortia suppress multidrug-resistant proinflammatory Enterobacteriaceae via ecological control.</title>
        <authorList>
            <person name="Furuichi M."/>
            <person name="Kawaguchi T."/>
            <person name="Pust M."/>
            <person name="Yasuma K."/>
            <person name="Plichta D."/>
            <person name="Hasegawa N."/>
            <person name="Ohya T."/>
            <person name="Bhattarai S."/>
            <person name="Sasajima S."/>
            <person name="Aoto Y."/>
            <person name="Tuganbaev T."/>
            <person name="Yaginuma M."/>
            <person name="Ueda M."/>
            <person name="Okahashi N."/>
            <person name="Amafuji K."/>
            <person name="Kiridooshi Y."/>
            <person name="Sugita K."/>
            <person name="Strazar M."/>
            <person name="Skelly A."/>
            <person name="Suda W."/>
            <person name="Hattori M."/>
            <person name="Nakamoto N."/>
            <person name="Caballero S."/>
            <person name="Norman J."/>
            <person name="Olle B."/>
            <person name="Tanoue T."/>
            <person name="Arita M."/>
            <person name="Bucci V."/>
            <person name="Atarashi K."/>
            <person name="Xavier R."/>
            <person name="Honda K."/>
        </authorList>
    </citation>
    <scope>NUCLEOTIDE SEQUENCE [LARGE SCALE GENOMIC DNA]</scope>
    <source>
        <strain evidence="2">f13</strain>
    </source>
</reference>
<protein>
    <submittedName>
        <fullName evidence="1">Uncharacterized protein</fullName>
    </submittedName>
</protein>
<keyword evidence="2" id="KW-1185">Reference proteome</keyword>
<organism evidence="1 2">
    <name type="scientific">Enterocloster alcoholdehydrogenati</name>
    <dbReference type="NCBI Taxonomy" id="2547410"/>
    <lineage>
        <taxon>Bacteria</taxon>
        <taxon>Bacillati</taxon>
        <taxon>Bacillota</taxon>
        <taxon>Clostridia</taxon>
        <taxon>Lachnospirales</taxon>
        <taxon>Lachnospiraceae</taxon>
        <taxon>Enterocloster</taxon>
    </lineage>
</organism>
<name>A0ABQ0AX35_9FIRM</name>
<evidence type="ECO:0000313" key="1">
    <source>
        <dbReference type="EMBL" id="GAA6268582.1"/>
    </source>
</evidence>
<comment type="caution">
    <text evidence="1">The sequence shown here is derived from an EMBL/GenBank/DDBJ whole genome shotgun (WGS) entry which is preliminary data.</text>
</comment>
<proteinExistence type="predicted"/>
<evidence type="ECO:0000313" key="2">
    <source>
        <dbReference type="Proteomes" id="UP001600894"/>
    </source>
</evidence>
<sequence>MVWLLELSGIGGGGHKASIKNTPGNEVREHRMEGEFPVRHCLQGAAPRYRDHVH</sequence>
<dbReference type="Proteomes" id="UP001600894">
    <property type="component" value="Unassembled WGS sequence"/>
</dbReference>
<dbReference type="EMBL" id="BAABXL010000001">
    <property type="protein sequence ID" value="GAA6268582.1"/>
    <property type="molecule type" value="Genomic_DNA"/>
</dbReference>
<gene>
    <name evidence="1" type="ORF">F130042H8_16420</name>
</gene>
<accession>A0ABQ0AX35</accession>